<sequence length="489" mass="49818">MSINIRTRRRADAPAGWQPIGLPKAAPAAPVALVRRETTPALRNTVHRTVRRLAAPAAALTASVAVVSVAAMAPSAQAHTSETLAASNDPQTPIDAQTISAPSTTADASATTSGPTSQVPEDKQPSDGRPESTGTTGAGSAVGGIGSSLPTSSAAGLPVAGGFIANAPELFETGLFGGETVQTSTDPNQSGGAHSSGDTSHEGGGDACDFFLQHMWKNEDGIPVIGTNSHFLTYHTDPSYKNLPLSLASGAIGNSQMPIIDIYGGPLGWIPIFNPSHVRGHGTDYVTLLTGCGGMGLPVNPKDGSVDLNKIPTPEKVTTFAGKIFPSVPSVSKITGPDYLYNTLQTKEIMSRIGPSSTMTPDEYLSFAGNNFDAFRLLWATALQQVSSGNPTAILDVLEVTNNLKTLESLGMPGLPGAGGLPLPGSEQPSGEQPSGEQPSGEEPAGEEPSSDNPLGGLLGGSNPLGGLTGGLPLPGSEQPSGEQPSGEQ</sequence>
<organism evidence="3 4">
    <name type="scientific">Nocardioides turkmenicus</name>
    <dbReference type="NCBI Taxonomy" id="2711220"/>
    <lineage>
        <taxon>Bacteria</taxon>
        <taxon>Bacillati</taxon>
        <taxon>Actinomycetota</taxon>
        <taxon>Actinomycetes</taxon>
        <taxon>Propionibacteriales</taxon>
        <taxon>Nocardioidaceae</taxon>
        <taxon>Nocardioides</taxon>
    </lineage>
</organism>
<feature type="compositionally biased region" description="Low complexity" evidence="1">
    <location>
        <begin position="423"/>
        <end position="443"/>
    </location>
</feature>
<keyword evidence="4" id="KW-1185">Reference proteome</keyword>
<feature type="compositionally biased region" description="Polar residues" evidence="1">
    <location>
        <begin position="81"/>
        <end position="99"/>
    </location>
</feature>
<feature type="compositionally biased region" description="Basic and acidic residues" evidence="1">
    <location>
        <begin position="120"/>
        <end position="130"/>
    </location>
</feature>
<feature type="region of interest" description="Disordered" evidence="1">
    <location>
        <begin position="411"/>
        <end position="489"/>
    </location>
</feature>
<protein>
    <submittedName>
        <fullName evidence="3">Uncharacterized protein</fullName>
    </submittedName>
</protein>
<feature type="compositionally biased region" description="Low complexity" evidence="1">
    <location>
        <begin position="100"/>
        <end position="117"/>
    </location>
</feature>
<name>A0A6M1R0J8_9ACTN</name>
<comment type="caution">
    <text evidence="3">The sequence shown here is derived from an EMBL/GenBank/DDBJ whole genome shotgun (WGS) entry which is preliminary data.</text>
</comment>
<keyword evidence="2" id="KW-0812">Transmembrane</keyword>
<dbReference type="AlphaFoldDB" id="A0A6M1R0J8"/>
<dbReference type="EMBL" id="JAALAA010000030">
    <property type="protein sequence ID" value="NGN95745.1"/>
    <property type="molecule type" value="Genomic_DNA"/>
</dbReference>
<evidence type="ECO:0000313" key="3">
    <source>
        <dbReference type="EMBL" id="NGN95745.1"/>
    </source>
</evidence>
<feature type="compositionally biased region" description="Polar residues" evidence="1">
    <location>
        <begin position="478"/>
        <end position="489"/>
    </location>
</feature>
<proteinExistence type="predicted"/>
<keyword evidence="2" id="KW-1133">Transmembrane helix</keyword>
<feature type="non-terminal residue" evidence="3">
    <location>
        <position position="489"/>
    </location>
</feature>
<dbReference type="RefSeq" id="WP_206444498.1">
    <property type="nucleotide sequence ID" value="NZ_JAALAA010000030.1"/>
</dbReference>
<gene>
    <name evidence="3" type="ORF">G5C66_23780</name>
</gene>
<accession>A0A6M1R0J8</accession>
<evidence type="ECO:0000256" key="1">
    <source>
        <dbReference type="SAM" id="MobiDB-lite"/>
    </source>
</evidence>
<evidence type="ECO:0000256" key="2">
    <source>
        <dbReference type="SAM" id="Phobius"/>
    </source>
</evidence>
<feature type="compositionally biased region" description="Gly residues" evidence="1">
    <location>
        <begin position="457"/>
        <end position="470"/>
    </location>
</feature>
<dbReference type="Proteomes" id="UP000483261">
    <property type="component" value="Unassembled WGS sequence"/>
</dbReference>
<reference evidence="3 4" key="1">
    <citation type="submission" date="2020-02" db="EMBL/GenBank/DDBJ databases">
        <title>Whole-genome analyses of novel actinobacteria.</title>
        <authorList>
            <person name="Sahin N."/>
        </authorList>
    </citation>
    <scope>NUCLEOTIDE SEQUENCE [LARGE SCALE GENOMIC DNA]</scope>
    <source>
        <strain evidence="3 4">KC13</strain>
    </source>
</reference>
<keyword evidence="2" id="KW-0472">Membrane</keyword>
<feature type="region of interest" description="Disordered" evidence="1">
    <location>
        <begin position="81"/>
        <end position="145"/>
    </location>
</feature>
<feature type="region of interest" description="Disordered" evidence="1">
    <location>
        <begin position="178"/>
        <end position="204"/>
    </location>
</feature>
<evidence type="ECO:0000313" key="4">
    <source>
        <dbReference type="Proteomes" id="UP000483261"/>
    </source>
</evidence>
<feature type="compositionally biased region" description="Gly residues" evidence="1">
    <location>
        <begin position="136"/>
        <end position="145"/>
    </location>
</feature>
<feature type="compositionally biased region" description="Polar residues" evidence="1">
    <location>
        <begin position="180"/>
        <end position="198"/>
    </location>
</feature>
<feature type="transmembrane region" description="Helical" evidence="2">
    <location>
        <begin position="53"/>
        <end position="73"/>
    </location>
</feature>